<accession>A0AAD7HDD6</accession>
<name>A0AAD7HDD6_9AGAR</name>
<sequence>MMFIFGEQRADDPVRISRSPPVGIPLRALHVTCWNHADADPFSCPVWSENAQIRHAVLPVPVGGQPGGGEGSGGGGKGWRDAGDVGCRDIRGLGWAGLGWEAVGWDDSGEENVQMRCVVRRAGTAVKRGGKKEGGEGGGFVTKSRGGFGPWAEARRRMDGAEGPGSASWQKTRLGGVRVPYEGRTLHVCRNTEARPGENGEDTKEDGRCTLGDGDGDGPFNPPPSGDARMQRIWVVFLVNQTLTTTCSDSDEPPGGRRRLGKTSAISRASRLGGVVNWKLVVGRDLDASVGEARAGKGTETRGWELEQFKLLTLVDATRFSPLFTRASTFSVLPVFLSTCAALEHFEGHAEILEGTTATRRRGGIDAWNSIPGLRGLYESLLRNGPFETTASTDFLLYPHKLPTKIFWLWIMSQRTTPAPPHEDQIPSPPDRLMPAGSPRLVRYEEYQPFAARRSLIRPPSTTDTTCSARTISRGSGSLCRRRCRLPPSCVISSFSRGISRWIMMQSRNGAHASAGSRGSKHMWFAQTCSSR</sequence>
<dbReference type="AlphaFoldDB" id="A0AAD7HDD6"/>
<feature type="compositionally biased region" description="Basic and acidic residues" evidence="1">
    <location>
        <begin position="190"/>
        <end position="208"/>
    </location>
</feature>
<reference evidence="2" key="1">
    <citation type="submission" date="2023-03" db="EMBL/GenBank/DDBJ databases">
        <title>Massive genome expansion in bonnet fungi (Mycena s.s.) driven by repeated elements and novel gene families across ecological guilds.</title>
        <authorList>
            <consortium name="Lawrence Berkeley National Laboratory"/>
            <person name="Harder C.B."/>
            <person name="Miyauchi S."/>
            <person name="Viragh M."/>
            <person name="Kuo A."/>
            <person name="Thoen E."/>
            <person name="Andreopoulos B."/>
            <person name="Lu D."/>
            <person name="Skrede I."/>
            <person name="Drula E."/>
            <person name="Henrissat B."/>
            <person name="Morin E."/>
            <person name="Kohler A."/>
            <person name="Barry K."/>
            <person name="LaButti K."/>
            <person name="Morin E."/>
            <person name="Salamov A."/>
            <person name="Lipzen A."/>
            <person name="Mereny Z."/>
            <person name="Hegedus B."/>
            <person name="Baldrian P."/>
            <person name="Stursova M."/>
            <person name="Weitz H."/>
            <person name="Taylor A."/>
            <person name="Grigoriev I.V."/>
            <person name="Nagy L.G."/>
            <person name="Martin F."/>
            <person name="Kauserud H."/>
        </authorList>
    </citation>
    <scope>NUCLEOTIDE SEQUENCE</scope>
    <source>
        <strain evidence="2">CBHHK188m</strain>
    </source>
</reference>
<feature type="region of interest" description="Disordered" evidence="1">
    <location>
        <begin position="190"/>
        <end position="227"/>
    </location>
</feature>
<evidence type="ECO:0000313" key="2">
    <source>
        <dbReference type="EMBL" id="KAJ7717482.1"/>
    </source>
</evidence>
<keyword evidence="3" id="KW-1185">Reference proteome</keyword>
<dbReference type="Proteomes" id="UP001215280">
    <property type="component" value="Unassembled WGS sequence"/>
</dbReference>
<protein>
    <submittedName>
        <fullName evidence="2">Uncharacterized protein</fullName>
    </submittedName>
</protein>
<feature type="non-terminal residue" evidence="2">
    <location>
        <position position="532"/>
    </location>
</feature>
<gene>
    <name evidence="2" type="ORF">DFH07DRAFT_947447</name>
</gene>
<proteinExistence type="predicted"/>
<dbReference type="EMBL" id="JARJLG010000317">
    <property type="protein sequence ID" value="KAJ7717482.1"/>
    <property type="molecule type" value="Genomic_DNA"/>
</dbReference>
<organism evidence="2 3">
    <name type="scientific">Mycena maculata</name>
    <dbReference type="NCBI Taxonomy" id="230809"/>
    <lineage>
        <taxon>Eukaryota</taxon>
        <taxon>Fungi</taxon>
        <taxon>Dikarya</taxon>
        <taxon>Basidiomycota</taxon>
        <taxon>Agaricomycotina</taxon>
        <taxon>Agaricomycetes</taxon>
        <taxon>Agaricomycetidae</taxon>
        <taxon>Agaricales</taxon>
        <taxon>Marasmiineae</taxon>
        <taxon>Mycenaceae</taxon>
        <taxon>Mycena</taxon>
    </lineage>
</organism>
<evidence type="ECO:0000313" key="3">
    <source>
        <dbReference type="Proteomes" id="UP001215280"/>
    </source>
</evidence>
<feature type="region of interest" description="Disordered" evidence="1">
    <location>
        <begin position="128"/>
        <end position="151"/>
    </location>
</feature>
<comment type="caution">
    <text evidence="2">The sequence shown here is derived from an EMBL/GenBank/DDBJ whole genome shotgun (WGS) entry which is preliminary data.</text>
</comment>
<evidence type="ECO:0000256" key="1">
    <source>
        <dbReference type="SAM" id="MobiDB-lite"/>
    </source>
</evidence>